<sequence>MTQPRLPTLELPACLDFLKLKNFPLRVYPAVNAPKRFENDTLYIYGPGPKGSVASFDVGCLITQIYLRFCNVHVDIVNGNEPDASPNKHLPFLVTVVGQVLAGQQIDQWIKDNEKDTPLGNEEDDAIAFMSMAQTKLHAAWLFSMWLEPLNYSTHASSFYYGHLPAPINSILASKKKDQVVEQLLTDRDVLSREEIYAQATEVLEALSVKLGDATFFYDKPQPT</sequence>
<dbReference type="PANTHER" id="PTHR12289:SF41">
    <property type="entry name" value="FAILED AXON CONNECTIONS-RELATED"/>
    <property type="match status" value="1"/>
</dbReference>
<dbReference type="Pfam" id="PF10568">
    <property type="entry name" value="Tom37"/>
    <property type="match status" value="1"/>
</dbReference>
<evidence type="ECO:0000313" key="8">
    <source>
        <dbReference type="EMBL" id="ORX62470.1"/>
    </source>
</evidence>
<organism evidence="8 9">
    <name type="scientific">Hesseltinella vesiculosa</name>
    <dbReference type="NCBI Taxonomy" id="101127"/>
    <lineage>
        <taxon>Eukaryota</taxon>
        <taxon>Fungi</taxon>
        <taxon>Fungi incertae sedis</taxon>
        <taxon>Mucoromycota</taxon>
        <taxon>Mucoromycotina</taxon>
        <taxon>Mucoromycetes</taxon>
        <taxon>Mucorales</taxon>
        <taxon>Cunninghamellaceae</taxon>
        <taxon>Hesseltinella</taxon>
    </lineage>
</organism>
<protein>
    <recommendedName>
        <fullName evidence="7">Mitochondrial outer membrane transport complex Sam37/metaxin N-terminal domain-containing protein</fullName>
    </recommendedName>
</protein>
<evidence type="ECO:0000256" key="5">
    <source>
        <dbReference type="ARBA" id="ARBA00023128"/>
    </source>
</evidence>
<dbReference type="InterPro" id="IPR019564">
    <property type="entry name" value="Sam37/metaxin_N"/>
</dbReference>
<dbReference type="Proteomes" id="UP000242146">
    <property type="component" value="Unassembled WGS sequence"/>
</dbReference>
<accession>A0A1X2GWT2</accession>
<dbReference type="InterPro" id="IPR050931">
    <property type="entry name" value="Mito_Protein_Transport_Metaxin"/>
</dbReference>
<keyword evidence="4" id="KW-0653">Protein transport</keyword>
<dbReference type="GO" id="GO:0001401">
    <property type="term" value="C:SAM complex"/>
    <property type="evidence" value="ECO:0007669"/>
    <property type="project" value="InterPro"/>
</dbReference>
<evidence type="ECO:0000256" key="4">
    <source>
        <dbReference type="ARBA" id="ARBA00022927"/>
    </source>
</evidence>
<evidence type="ECO:0000256" key="2">
    <source>
        <dbReference type="ARBA" id="ARBA00022448"/>
    </source>
</evidence>
<evidence type="ECO:0000256" key="3">
    <source>
        <dbReference type="ARBA" id="ARBA00022787"/>
    </source>
</evidence>
<feature type="non-terminal residue" evidence="8">
    <location>
        <position position="224"/>
    </location>
</feature>
<proteinExistence type="predicted"/>
<keyword evidence="3" id="KW-1000">Mitochondrion outer membrane</keyword>
<dbReference type="AlphaFoldDB" id="A0A1X2GWT2"/>
<dbReference type="PANTHER" id="PTHR12289">
    <property type="entry name" value="METAXIN RELATED"/>
    <property type="match status" value="1"/>
</dbReference>
<dbReference type="OrthoDB" id="198787at2759"/>
<comment type="caution">
    <text evidence="8">The sequence shown here is derived from an EMBL/GenBank/DDBJ whole genome shotgun (WGS) entry which is preliminary data.</text>
</comment>
<dbReference type="EMBL" id="MCGT01000002">
    <property type="protein sequence ID" value="ORX62470.1"/>
    <property type="molecule type" value="Genomic_DNA"/>
</dbReference>
<evidence type="ECO:0000256" key="6">
    <source>
        <dbReference type="ARBA" id="ARBA00023136"/>
    </source>
</evidence>
<gene>
    <name evidence="8" type="ORF">DM01DRAFT_1331889</name>
</gene>
<evidence type="ECO:0000256" key="1">
    <source>
        <dbReference type="ARBA" id="ARBA00004294"/>
    </source>
</evidence>
<feature type="domain" description="Mitochondrial outer membrane transport complex Sam37/metaxin N-terminal" evidence="7">
    <location>
        <begin position="60"/>
        <end position="176"/>
    </location>
</feature>
<reference evidence="8 9" key="1">
    <citation type="submission" date="2016-07" db="EMBL/GenBank/DDBJ databases">
        <title>Pervasive Adenine N6-methylation of Active Genes in Fungi.</title>
        <authorList>
            <consortium name="DOE Joint Genome Institute"/>
            <person name="Mondo S.J."/>
            <person name="Dannebaum R.O."/>
            <person name="Kuo R.C."/>
            <person name="Labutti K."/>
            <person name="Haridas S."/>
            <person name="Kuo A."/>
            <person name="Salamov A."/>
            <person name="Ahrendt S.R."/>
            <person name="Lipzen A."/>
            <person name="Sullivan W."/>
            <person name="Andreopoulos W.B."/>
            <person name="Clum A."/>
            <person name="Lindquist E."/>
            <person name="Daum C."/>
            <person name="Ramamoorthy G.K."/>
            <person name="Gryganskyi A."/>
            <person name="Culley D."/>
            <person name="Magnuson J.K."/>
            <person name="James T.Y."/>
            <person name="O'Malley M.A."/>
            <person name="Stajich J.E."/>
            <person name="Spatafora J.W."/>
            <person name="Visel A."/>
            <person name="Grigoriev I.V."/>
        </authorList>
    </citation>
    <scope>NUCLEOTIDE SEQUENCE [LARGE SCALE GENOMIC DNA]</scope>
    <source>
        <strain evidence="8 9">NRRL 3301</strain>
    </source>
</reference>
<dbReference type="STRING" id="101127.A0A1X2GWT2"/>
<comment type="subcellular location">
    <subcellularLocation>
        <location evidence="1">Mitochondrion outer membrane</location>
    </subcellularLocation>
</comment>
<keyword evidence="5" id="KW-0496">Mitochondrion</keyword>
<dbReference type="GO" id="GO:0015031">
    <property type="term" value="P:protein transport"/>
    <property type="evidence" value="ECO:0007669"/>
    <property type="project" value="UniProtKB-KW"/>
</dbReference>
<evidence type="ECO:0000313" key="9">
    <source>
        <dbReference type="Proteomes" id="UP000242146"/>
    </source>
</evidence>
<keyword evidence="9" id="KW-1185">Reference proteome</keyword>
<keyword evidence="6" id="KW-0472">Membrane</keyword>
<keyword evidence="2" id="KW-0813">Transport</keyword>
<evidence type="ECO:0000259" key="7">
    <source>
        <dbReference type="Pfam" id="PF10568"/>
    </source>
</evidence>
<name>A0A1X2GWT2_9FUNG</name>